<sequence>MIDVHCHLNFPEFNEQRDTIIENSKDKFSYIIDSGASYDSNIRSYELSQQYPEIIKTTMGYHPEYAGTNVKEIQEKTLKQITENIDNIQAIGEIGLDFSKERPEDELKRQHDIFHQLLKMAEEYDMPVVLHVRNAEAHALEIIKEYPNIPDVVFHCFSGSKQTALDAVDCGYYISFATNALYSKKHKKNIKAVPLENMLTETDSPYLSPQKGENNRPLNIKMTIERIERTKKDVSFDEIEKQTEKNAKEVFNL</sequence>
<dbReference type="OrthoDB" id="26412at2157"/>
<reference evidence="3 5" key="2">
    <citation type="journal article" date="2017" name="BMC Genomics">
        <title>Genomic analysis of methanogenic archaea reveals a shift towards energy conservation.</title>
        <authorList>
            <person name="Gilmore S.P."/>
            <person name="Henske J.K."/>
            <person name="Sexton J.A."/>
            <person name="Solomon K.V."/>
            <person name="Seppala S."/>
            <person name="Yoo J.I."/>
            <person name="Huyett L.M."/>
            <person name="Pressman A."/>
            <person name="Cogan J.Z."/>
            <person name="Kivenson V."/>
            <person name="Peng X."/>
            <person name="Tan Y."/>
            <person name="Valentine D.L."/>
            <person name="O'Malley M.A."/>
        </authorList>
    </citation>
    <scope>NUCLEOTIDE SEQUENCE [LARGE SCALE GENOMIC DNA]</scope>
    <source>
        <strain evidence="3 5">1R-7</strain>
    </source>
</reference>
<name>A0A2A2HBL2_9EURY</name>
<dbReference type="InterPro" id="IPR032466">
    <property type="entry name" value="Metal_Hydrolase"/>
</dbReference>
<dbReference type="EMBL" id="LMVN01000026">
    <property type="protein sequence ID" value="PAV06745.1"/>
    <property type="molecule type" value="Genomic_DNA"/>
</dbReference>
<evidence type="ECO:0000313" key="5">
    <source>
        <dbReference type="Proteomes" id="UP000217528"/>
    </source>
</evidence>
<accession>A0A2A2HBL2</accession>
<organism evidence="3 5">
    <name type="scientific">Methanosphaera cuniculi</name>
    <dbReference type="NCBI Taxonomy" id="1077256"/>
    <lineage>
        <taxon>Archaea</taxon>
        <taxon>Methanobacteriati</taxon>
        <taxon>Methanobacteriota</taxon>
        <taxon>Methanomada group</taxon>
        <taxon>Methanobacteria</taxon>
        <taxon>Methanobacteriales</taxon>
        <taxon>Methanobacteriaceae</taxon>
        <taxon>Methanosphaera</taxon>
    </lineage>
</organism>
<feature type="binding site" evidence="2">
    <location>
        <position position="7"/>
    </location>
    <ligand>
        <name>a divalent metal cation</name>
        <dbReference type="ChEBI" id="CHEBI:60240"/>
        <label>1</label>
    </ligand>
</feature>
<dbReference type="InterPro" id="IPR001130">
    <property type="entry name" value="TatD-like"/>
</dbReference>
<dbReference type="GO" id="GO:0016788">
    <property type="term" value="F:hydrolase activity, acting on ester bonds"/>
    <property type="evidence" value="ECO:0007669"/>
    <property type="project" value="InterPro"/>
</dbReference>
<feature type="binding site" evidence="2">
    <location>
        <position position="93"/>
    </location>
    <ligand>
        <name>a divalent metal cation</name>
        <dbReference type="ChEBI" id="CHEBI:60240"/>
        <label>1</label>
    </ligand>
</feature>
<dbReference type="GO" id="GO:0046872">
    <property type="term" value="F:metal ion binding"/>
    <property type="evidence" value="ECO:0007669"/>
    <property type="project" value="UniProtKB-KW"/>
</dbReference>
<dbReference type="PANTHER" id="PTHR46124">
    <property type="entry name" value="D-AMINOACYL-TRNA DEACYLASE"/>
    <property type="match status" value="1"/>
</dbReference>
<evidence type="ECO:0000313" key="6">
    <source>
        <dbReference type="Proteomes" id="UP000246004"/>
    </source>
</evidence>
<keyword evidence="5" id="KW-1185">Reference proteome</keyword>
<dbReference type="EC" id="3.1.21.-" evidence="4"/>
<dbReference type="InterPro" id="IPR015991">
    <property type="entry name" value="TatD/YcfH-like"/>
</dbReference>
<dbReference type="Pfam" id="PF01026">
    <property type="entry name" value="TatD_DNase"/>
    <property type="match status" value="1"/>
</dbReference>
<evidence type="ECO:0000256" key="2">
    <source>
        <dbReference type="PIRSR" id="PIRSR005902-1"/>
    </source>
</evidence>
<evidence type="ECO:0000256" key="1">
    <source>
        <dbReference type="ARBA" id="ARBA00022723"/>
    </source>
</evidence>
<evidence type="ECO:0000313" key="3">
    <source>
        <dbReference type="EMBL" id="PAV06745.1"/>
    </source>
</evidence>
<reference evidence="4 6" key="1">
    <citation type="submission" date="2016-04" db="EMBL/GenBank/DDBJ databases">
        <title>Genome sequence of Methanosphaera cuniculi DSM 4103.</title>
        <authorList>
            <person name="Poehlein A."/>
            <person name="Seedorf H."/>
            <person name="Daniel R."/>
        </authorList>
    </citation>
    <scope>NUCLEOTIDE SEQUENCE [LARGE SCALE GENOMIC DNA]</scope>
    <source>
        <strain evidence="4 6">DSM 4103</strain>
    </source>
</reference>
<dbReference type="GO" id="GO:0004536">
    <property type="term" value="F:DNA nuclease activity"/>
    <property type="evidence" value="ECO:0007669"/>
    <property type="project" value="InterPro"/>
</dbReference>
<keyword evidence="4" id="KW-0378">Hydrolase</keyword>
<evidence type="ECO:0000313" key="4">
    <source>
        <dbReference type="EMBL" id="PWL07505.1"/>
    </source>
</evidence>
<proteinExistence type="predicted"/>
<protein>
    <submittedName>
        <fullName evidence="4">Putative deoxyribonuclease YjjV</fullName>
        <ecNumber evidence="4">3.1.21.-</ecNumber>
    </submittedName>
</protein>
<dbReference type="SUPFAM" id="SSF51556">
    <property type="entry name" value="Metallo-dependent hydrolases"/>
    <property type="match status" value="1"/>
</dbReference>
<gene>
    <name evidence="4" type="primary">yjjV</name>
    <name evidence="3" type="ORF">ASJ82_06220</name>
    <name evidence="4" type="ORF">MSCUN_15870</name>
</gene>
<dbReference type="PANTHER" id="PTHR46124:SF2">
    <property type="entry name" value="D-AMINOACYL-TRNA DEACYLASE"/>
    <property type="match status" value="1"/>
</dbReference>
<dbReference type="Gene3D" id="3.20.20.140">
    <property type="entry name" value="Metal-dependent hydrolases"/>
    <property type="match status" value="1"/>
</dbReference>
<feature type="binding site" evidence="2">
    <location>
        <position position="203"/>
    </location>
    <ligand>
        <name>a divalent metal cation</name>
        <dbReference type="ChEBI" id="CHEBI:60240"/>
        <label>1</label>
    </ligand>
</feature>
<dbReference type="Proteomes" id="UP000217528">
    <property type="component" value="Unassembled WGS sequence"/>
</dbReference>
<comment type="caution">
    <text evidence="3">The sequence shown here is derived from an EMBL/GenBank/DDBJ whole genome shotgun (WGS) entry which is preliminary data.</text>
</comment>
<dbReference type="CDD" id="cd01310">
    <property type="entry name" value="TatD_DNAse"/>
    <property type="match status" value="1"/>
</dbReference>
<dbReference type="EMBL" id="LWMS01000048">
    <property type="protein sequence ID" value="PWL07505.1"/>
    <property type="molecule type" value="Genomic_DNA"/>
</dbReference>
<dbReference type="NCBIfam" id="TIGR00010">
    <property type="entry name" value="YchF/TatD family DNA exonuclease"/>
    <property type="match status" value="1"/>
</dbReference>
<keyword evidence="1 2" id="KW-0479">Metal-binding</keyword>
<feature type="binding site" evidence="2">
    <location>
        <position position="131"/>
    </location>
    <ligand>
        <name>a divalent metal cation</name>
        <dbReference type="ChEBI" id="CHEBI:60240"/>
        <label>2</label>
    </ligand>
</feature>
<feature type="binding site" evidence="2">
    <location>
        <position position="155"/>
    </location>
    <ligand>
        <name>a divalent metal cation</name>
        <dbReference type="ChEBI" id="CHEBI:60240"/>
        <label>2</label>
    </ligand>
</feature>
<dbReference type="AlphaFoldDB" id="A0A2A2HBL2"/>
<dbReference type="RefSeq" id="WP_095609176.1">
    <property type="nucleotide sequence ID" value="NZ_LMVN01000026.1"/>
</dbReference>
<feature type="binding site" evidence="2">
    <location>
        <position position="5"/>
    </location>
    <ligand>
        <name>a divalent metal cation</name>
        <dbReference type="ChEBI" id="CHEBI:60240"/>
        <label>1</label>
    </ligand>
</feature>
<dbReference type="Proteomes" id="UP000246004">
    <property type="component" value="Unassembled WGS sequence"/>
</dbReference>
<dbReference type="PIRSF" id="PIRSF005902">
    <property type="entry name" value="DNase_TatD"/>
    <property type="match status" value="1"/>
</dbReference>